<dbReference type="RefSeq" id="WP_305027284.1">
    <property type="nucleotide sequence ID" value="NZ_JAUQTA010000001.1"/>
</dbReference>
<dbReference type="InterPro" id="IPR010290">
    <property type="entry name" value="TM_effector"/>
</dbReference>
<proteinExistence type="predicted"/>
<gene>
    <name evidence="8" type="ORF">Q5722_05935</name>
</gene>
<dbReference type="PANTHER" id="PTHR23513:SF6">
    <property type="entry name" value="MAJOR FACILITATOR SUPERFAMILY ASSOCIATED DOMAIN-CONTAINING PROTEIN"/>
    <property type="match status" value="1"/>
</dbReference>
<dbReference type="EMBL" id="JAUQTA010000001">
    <property type="protein sequence ID" value="MDO7867904.1"/>
    <property type="molecule type" value="Genomic_DNA"/>
</dbReference>
<feature type="transmembrane region" description="Helical" evidence="7">
    <location>
        <begin position="302"/>
        <end position="320"/>
    </location>
</feature>
<feature type="transmembrane region" description="Helical" evidence="7">
    <location>
        <begin position="326"/>
        <end position="348"/>
    </location>
</feature>
<dbReference type="Pfam" id="PF05977">
    <property type="entry name" value="MFS_3"/>
    <property type="match status" value="1"/>
</dbReference>
<feature type="transmembrane region" description="Helical" evidence="7">
    <location>
        <begin position="35"/>
        <end position="55"/>
    </location>
</feature>
<keyword evidence="3" id="KW-1003">Cell membrane</keyword>
<evidence type="ECO:0000256" key="2">
    <source>
        <dbReference type="ARBA" id="ARBA00022448"/>
    </source>
</evidence>
<feature type="transmembrane region" description="Helical" evidence="7">
    <location>
        <begin position="181"/>
        <end position="201"/>
    </location>
</feature>
<keyword evidence="6 7" id="KW-0472">Membrane</keyword>
<evidence type="ECO:0000256" key="5">
    <source>
        <dbReference type="ARBA" id="ARBA00022989"/>
    </source>
</evidence>
<dbReference type="Gene3D" id="1.20.1250.20">
    <property type="entry name" value="MFS general substrate transporter like domains"/>
    <property type="match status" value="1"/>
</dbReference>
<feature type="transmembrane region" description="Helical" evidence="7">
    <location>
        <begin position="119"/>
        <end position="139"/>
    </location>
</feature>
<evidence type="ECO:0000256" key="6">
    <source>
        <dbReference type="ARBA" id="ARBA00023136"/>
    </source>
</evidence>
<feature type="transmembrane region" description="Helical" evidence="7">
    <location>
        <begin position="394"/>
        <end position="414"/>
    </location>
</feature>
<keyword evidence="5 7" id="KW-1133">Transmembrane helix</keyword>
<name>A0ABT9AZ91_9ACTN</name>
<evidence type="ECO:0000256" key="3">
    <source>
        <dbReference type="ARBA" id="ARBA00022475"/>
    </source>
</evidence>
<dbReference type="PANTHER" id="PTHR23513">
    <property type="entry name" value="INTEGRAL MEMBRANE EFFLUX PROTEIN-RELATED"/>
    <property type="match status" value="1"/>
</dbReference>
<feature type="transmembrane region" description="Helical" evidence="7">
    <location>
        <begin position="244"/>
        <end position="263"/>
    </location>
</feature>
<feature type="transmembrane region" description="Helical" evidence="7">
    <location>
        <begin position="269"/>
        <end position="290"/>
    </location>
</feature>
<keyword evidence="4 7" id="KW-0812">Transmembrane</keyword>
<reference evidence="8 9" key="1">
    <citation type="submission" date="2023-07" db="EMBL/GenBank/DDBJ databases">
        <title>Nocardioides sp. nov WY-20 isolated from soil.</title>
        <authorList>
            <person name="Liu B."/>
            <person name="Wan Y."/>
        </authorList>
    </citation>
    <scope>NUCLEOTIDE SEQUENCE [LARGE SCALE GENOMIC DNA]</scope>
    <source>
        <strain evidence="8 9">WY-20</strain>
    </source>
</reference>
<dbReference type="CDD" id="cd06173">
    <property type="entry name" value="MFS_MefA_like"/>
    <property type="match status" value="1"/>
</dbReference>
<dbReference type="Proteomes" id="UP001233314">
    <property type="component" value="Unassembled WGS sequence"/>
</dbReference>
<feature type="transmembrane region" description="Helical" evidence="7">
    <location>
        <begin position="369"/>
        <end position="388"/>
    </location>
</feature>
<evidence type="ECO:0000313" key="8">
    <source>
        <dbReference type="EMBL" id="MDO7867904.1"/>
    </source>
</evidence>
<accession>A0ABT9AZ91</accession>
<sequence length="431" mass="45094">MTSDLAGTTGAATPGRPPAVGLGPGFRAFWAGETASVFCREIGMLALPVVAVVLLRASSFEVGVLNAATTAAFLLVGLPAGAWVDRWLKRRVMIAADLVRVAASVVVPVLWLSGHLAMWHLYAVAAVIGVATVFFDVAYQSYVPFLVPAAEVPRANSRLEGTAQIAHIAGPAVGGLLLKVVTAPLLILADGVGYLVSAVLLTRVRDREVPTSRADHEPLRRAIPEGLRFVLGHELLRRIIGSTAIGNLGNTMIFTLMPVLFLRELALEPWVMGAVFGVGAAGGVVGAVLAARLGRLVGEGTLIPLSTVAIAVGVVIWPVAPLLPLWLALALMVASEFLLSGAILAYNITQVSMRQRVCPPRLLGRMNASARFVVWGVMPISSLLAGVLADGIGLVPTLWVGVALSVVAIAPVWFSPLLGMRVFPDGEAGHA</sequence>
<comment type="subcellular location">
    <subcellularLocation>
        <location evidence="1">Cell membrane</location>
        <topology evidence="1">Multi-pass membrane protein</topology>
    </subcellularLocation>
</comment>
<dbReference type="SUPFAM" id="SSF103473">
    <property type="entry name" value="MFS general substrate transporter"/>
    <property type="match status" value="1"/>
</dbReference>
<dbReference type="InterPro" id="IPR036259">
    <property type="entry name" value="MFS_trans_sf"/>
</dbReference>
<evidence type="ECO:0000256" key="4">
    <source>
        <dbReference type="ARBA" id="ARBA00022692"/>
    </source>
</evidence>
<organism evidence="8 9">
    <name type="scientific">Nocardioides jiangxiensis</name>
    <dbReference type="NCBI Taxonomy" id="3064524"/>
    <lineage>
        <taxon>Bacteria</taxon>
        <taxon>Bacillati</taxon>
        <taxon>Actinomycetota</taxon>
        <taxon>Actinomycetes</taxon>
        <taxon>Propionibacteriales</taxon>
        <taxon>Nocardioidaceae</taxon>
        <taxon>Nocardioides</taxon>
    </lineage>
</organism>
<evidence type="ECO:0000256" key="7">
    <source>
        <dbReference type="SAM" id="Phobius"/>
    </source>
</evidence>
<evidence type="ECO:0000313" key="9">
    <source>
        <dbReference type="Proteomes" id="UP001233314"/>
    </source>
</evidence>
<comment type="caution">
    <text evidence="8">The sequence shown here is derived from an EMBL/GenBank/DDBJ whole genome shotgun (WGS) entry which is preliminary data.</text>
</comment>
<protein>
    <submittedName>
        <fullName evidence="8">MFS transporter</fullName>
    </submittedName>
</protein>
<feature type="transmembrane region" description="Helical" evidence="7">
    <location>
        <begin position="62"/>
        <end position="80"/>
    </location>
</feature>
<keyword evidence="2" id="KW-0813">Transport</keyword>
<evidence type="ECO:0000256" key="1">
    <source>
        <dbReference type="ARBA" id="ARBA00004651"/>
    </source>
</evidence>
<feature type="transmembrane region" description="Helical" evidence="7">
    <location>
        <begin position="92"/>
        <end position="112"/>
    </location>
</feature>
<keyword evidence="9" id="KW-1185">Reference proteome</keyword>